<dbReference type="Proteomes" id="UP000593562">
    <property type="component" value="Unassembled WGS sequence"/>
</dbReference>
<organism evidence="2 3">
    <name type="scientific">Tripterygium wilfordii</name>
    <name type="common">Thunder God vine</name>
    <dbReference type="NCBI Taxonomy" id="458696"/>
    <lineage>
        <taxon>Eukaryota</taxon>
        <taxon>Viridiplantae</taxon>
        <taxon>Streptophyta</taxon>
        <taxon>Embryophyta</taxon>
        <taxon>Tracheophyta</taxon>
        <taxon>Spermatophyta</taxon>
        <taxon>Magnoliopsida</taxon>
        <taxon>eudicotyledons</taxon>
        <taxon>Gunneridae</taxon>
        <taxon>Pentapetalae</taxon>
        <taxon>rosids</taxon>
        <taxon>fabids</taxon>
        <taxon>Celastrales</taxon>
        <taxon>Celastraceae</taxon>
        <taxon>Tripterygium</taxon>
    </lineage>
</organism>
<evidence type="ECO:0000313" key="2">
    <source>
        <dbReference type="EMBL" id="KAF5727282.1"/>
    </source>
</evidence>
<evidence type="ECO:0000256" key="1">
    <source>
        <dbReference type="SAM" id="Coils"/>
    </source>
</evidence>
<dbReference type="InParanoid" id="A0A7J7BZK2"/>
<keyword evidence="3" id="KW-1185">Reference proteome</keyword>
<feature type="coiled-coil region" evidence="1">
    <location>
        <begin position="196"/>
        <end position="223"/>
    </location>
</feature>
<dbReference type="InterPro" id="IPR004320">
    <property type="entry name" value="BPS1_pln"/>
</dbReference>
<protein>
    <submittedName>
        <fullName evidence="2">Uncharacterized protein</fullName>
    </submittedName>
</protein>
<evidence type="ECO:0000313" key="3">
    <source>
        <dbReference type="Proteomes" id="UP000593562"/>
    </source>
</evidence>
<dbReference type="GO" id="GO:0048364">
    <property type="term" value="P:root development"/>
    <property type="evidence" value="ECO:0007669"/>
    <property type="project" value="InterPro"/>
</dbReference>
<accession>A0A7J7BZK2</accession>
<comment type="caution">
    <text evidence="2">The sequence shown here is derived from an EMBL/GenBank/DDBJ whole genome shotgun (WGS) entry which is preliminary data.</text>
</comment>
<name>A0A7J7BZK2_TRIWF</name>
<keyword evidence="1" id="KW-0175">Coiled coil</keyword>
<dbReference type="EMBL" id="JAAARO010000022">
    <property type="protein sequence ID" value="KAF5727282.1"/>
    <property type="molecule type" value="Genomic_DNA"/>
</dbReference>
<dbReference type="Pfam" id="PF03087">
    <property type="entry name" value="BPS1"/>
    <property type="match status" value="1"/>
</dbReference>
<dbReference type="AlphaFoldDB" id="A0A7J7BZK2"/>
<gene>
    <name evidence="2" type="ORF">HS088_TW22G00972</name>
</gene>
<reference evidence="2 3" key="1">
    <citation type="journal article" date="2020" name="Nat. Commun.">
        <title>Genome of Tripterygium wilfordii and identification of cytochrome P450 involved in triptolide biosynthesis.</title>
        <authorList>
            <person name="Tu L."/>
            <person name="Su P."/>
            <person name="Zhang Z."/>
            <person name="Gao L."/>
            <person name="Wang J."/>
            <person name="Hu T."/>
            <person name="Zhou J."/>
            <person name="Zhang Y."/>
            <person name="Zhao Y."/>
            <person name="Liu Y."/>
            <person name="Song Y."/>
            <person name="Tong Y."/>
            <person name="Lu Y."/>
            <person name="Yang J."/>
            <person name="Xu C."/>
            <person name="Jia M."/>
            <person name="Peters R.J."/>
            <person name="Huang L."/>
            <person name="Gao W."/>
        </authorList>
    </citation>
    <scope>NUCLEOTIDE SEQUENCE [LARGE SCALE GENOMIC DNA]</scope>
    <source>
        <strain evidence="3">cv. XIE 37</strain>
        <tissue evidence="2">Leaf</tissue>
    </source>
</reference>
<sequence>MAALLPNFDTLRDLHNSANDLLHSPEIQQALVDQRQEKFVHQVSESSLRMLEVCGISRDVLLVVKDHLLDLQLTLRRLSIGDQPHNNIVGTKLAAYNCYRKKFKKETVKCLRSLKGMKCNSVISNNNVSVVDDNLIVVLDVLKEARVTTITIVESLLSLISIPWLDQKKGYSFIRCKFMRSSGQCSYDNICDETALHSAHKRLEAVEIAIEDLEVELECMFRRLIQTRVSLLNILTN</sequence>
<dbReference type="GO" id="GO:0048367">
    <property type="term" value="P:shoot system development"/>
    <property type="evidence" value="ECO:0007669"/>
    <property type="project" value="InterPro"/>
</dbReference>
<dbReference type="PANTHER" id="PTHR33070">
    <property type="entry name" value="OS06G0725500 PROTEIN"/>
    <property type="match status" value="1"/>
</dbReference>
<dbReference type="PANTHER" id="PTHR33070:SF7">
    <property type="entry name" value="RX N-TERMINAL DOMAIN-CONTAINING PROTEIN"/>
    <property type="match status" value="1"/>
</dbReference>
<proteinExistence type="predicted"/>